<feature type="compositionally biased region" description="Polar residues" evidence="3">
    <location>
        <begin position="691"/>
        <end position="703"/>
    </location>
</feature>
<dbReference type="SMART" id="SM00324">
    <property type="entry name" value="RhoGAP"/>
    <property type="match status" value="1"/>
</dbReference>
<dbReference type="Gene3D" id="1.10.287.2070">
    <property type="match status" value="1"/>
</dbReference>
<feature type="compositionally biased region" description="Low complexity" evidence="3">
    <location>
        <begin position="485"/>
        <end position="500"/>
    </location>
</feature>
<dbReference type="InterPro" id="IPR008936">
    <property type="entry name" value="Rho_GTPase_activation_prot"/>
</dbReference>
<dbReference type="SMART" id="SM00234">
    <property type="entry name" value="START"/>
    <property type="match status" value="1"/>
</dbReference>
<dbReference type="InterPro" id="IPR023393">
    <property type="entry name" value="START-like_dom_sf"/>
</dbReference>
<feature type="compositionally biased region" description="Basic and acidic residues" evidence="3">
    <location>
        <begin position="932"/>
        <end position="949"/>
    </location>
</feature>
<dbReference type="GO" id="GO:0035023">
    <property type="term" value="P:regulation of Rho protein signal transduction"/>
    <property type="evidence" value="ECO:0007669"/>
    <property type="project" value="TreeGrafter"/>
</dbReference>
<name>A0A131XIQ4_9ACAR</name>
<proteinExistence type="evidence at transcript level"/>
<organism evidence="6">
    <name type="scientific">Hyalomma excavatum</name>
    <dbReference type="NCBI Taxonomy" id="257692"/>
    <lineage>
        <taxon>Eukaryota</taxon>
        <taxon>Metazoa</taxon>
        <taxon>Ecdysozoa</taxon>
        <taxon>Arthropoda</taxon>
        <taxon>Chelicerata</taxon>
        <taxon>Arachnida</taxon>
        <taxon>Acari</taxon>
        <taxon>Parasitiformes</taxon>
        <taxon>Ixodida</taxon>
        <taxon>Ixodoidea</taxon>
        <taxon>Ixodidae</taxon>
        <taxon>Hyalomminae</taxon>
        <taxon>Hyalomma</taxon>
    </lineage>
</organism>
<keyword evidence="1" id="KW-0343">GTPase activation</keyword>
<evidence type="ECO:0000256" key="1">
    <source>
        <dbReference type="ARBA" id="ARBA00022468"/>
    </source>
</evidence>
<protein>
    <submittedName>
        <fullName evidence="6">Putative tumor suppressor protein</fullName>
    </submittedName>
</protein>
<feature type="compositionally biased region" description="Low complexity" evidence="3">
    <location>
        <begin position="868"/>
        <end position="889"/>
    </location>
</feature>
<dbReference type="GO" id="GO:0030036">
    <property type="term" value="P:actin cytoskeleton organization"/>
    <property type="evidence" value="ECO:0007669"/>
    <property type="project" value="TreeGrafter"/>
</dbReference>
<dbReference type="Gene3D" id="1.10.555.10">
    <property type="entry name" value="Rho GTPase activation protein"/>
    <property type="match status" value="1"/>
</dbReference>
<dbReference type="EMBL" id="GEFH01001572">
    <property type="protein sequence ID" value="JAP67009.1"/>
    <property type="molecule type" value="mRNA"/>
</dbReference>
<feature type="compositionally biased region" description="Basic and acidic residues" evidence="3">
    <location>
        <begin position="899"/>
        <end position="917"/>
    </location>
</feature>
<feature type="compositionally biased region" description="Polar residues" evidence="3">
    <location>
        <begin position="627"/>
        <end position="642"/>
    </location>
</feature>
<dbReference type="SUPFAM" id="SSF48350">
    <property type="entry name" value="GTPase activation domain, GAP"/>
    <property type="match status" value="1"/>
</dbReference>
<feature type="compositionally biased region" description="Basic and acidic residues" evidence="3">
    <location>
        <begin position="363"/>
        <end position="388"/>
    </location>
</feature>
<feature type="region of interest" description="Disordered" evidence="3">
    <location>
        <begin position="324"/>
        <end position="401"/>
    </location>
</feature>
<accession>A0A131XIQ4</accession>
<dbReference type="GO" id="GO:0005096">
    <property type="term" value="F:GTPase activator activity"/>
    <property type="evidence" value="ECO:0007669"/>
    <property type="project" value="UniProtKB-KW"/>
</dbReference>
<dbReference type="Pfam" id="PF01852">
    <property type="entry name" value="START"/>
    <property type="match status" value="1"/>
</dbReference>
<feature type="compositionally biased region" description="Low complexity" evidence="3">
    <location>
        <begin position="1062"/>
        <end position="1074"/>
    </location>
</feature>
<evidence type="ECO:0000259" key="4">
    <source>
        <dbReference type="PROSITE" id="PS50238"/>
    </source>
</evidence>
<feature type="compositionally biased region" description="Polar residues" evidence="3">
    <location>
        <begin position="565"/>
        <end position="579"/>
    </location>
</feature>
<dbReference type="GO" id="GO:0008289">
    <property type="term" value="F:lipid binding"/>
    <property type="evidence" value="ECO:0007669"/>
    <property type="project" value="InterPro"/>
</dbReference>
<feature type="region of interest" description="Disordered" evidence="3">
    <location>
        <begin position="475"/>
        <end position="726"/>
    </location>
</feature>
<dbReference type="CDD" id="cd08869">
    <property type="entry name" value="START_RhoGAP"/>
    <property type="match status" value="1"/>
</dbReference>
<evidence type="ECO:0000259" key="5">
    <source>
        <dbReference type="PROSITE" id="PS50848"/>
    </source>
</evidence>
<feature type="compositionally biased region" description="Basic and acidic residues" evidence="3">
    <location>
        <begin position="501"/>
        <end position="516"/>
    </location>
</feature>
<dbReference type="Gene3D" id="3.30.530.20">
    <property type="match status" value="1"/>
</dbReference>
<dbReference type="PANTHER" id="PTHR12659:SF7">
    <property type="entry name" value="CROSSVEINLESS C, ISOFORM C"/>
    <property type="match status" value="1"/>
</dbReference>
<dbReference type="PROSITE" id="PS50848">
    <property type="entry name" value="START"/>
    <property type="match status" value="1"/>
</dbReference>
<feature type="region of interest" description="Disordered" evidence="3">
    <location>
        <begin position="264"/>
        <end position="293"/>
    </location>
</feature>
<dbReference type="InterPro" id="IPR013761">
    <property type="entry name" value="SAM/pointed_sf"/>
</dbReference>
<feature type="compositionally biased region" description="Low complexity" evidence="3">
    <location>
        <begin position="34"/>
        <end position="49"/>
    </location>
</feature>
<dbReference type="GO" id="GO:0007165">
    <property type="term" value="P:signal transduction"/>
    <property type="evidence" value="ECO:0007669"/>
    <property type="project" value="InterPro"/>
</dbReference>
<feature type="domain" description="START" evidence="5">
    <location>
        <begin position="1441"/>
        <end position="1610"/>
    </location>
</feature>
<feature type="compositionally biased region" description="Basic residues" evidence="3">
    <location>
        <begin position="1001"/>
        <end position="1015"/>
    </location>
</feature>
<sequence length="1640" mass="178796">MMPSNKHDPYQELEAYLRQAQAEVGRAVEDLLASESTGSSSSCAGSRKNSCPDLYSIGVADDSYRTPRKFAATYTSLSAPRPRRSINGIGGSSSSEKVQQTAGLVGTNGHRGRRASDGEPPPCAWDAYYGWESLQLSRPPSGDAQLLSIYTERLVEAVNGSFAEELSSLDDEGPATEDRSDAPDQSTSTAQEVTEGAGEEKPLSEASLRGDGQENGDSDATAAGGTSLLRDGGDSPGSTNERISSAEKKLSLIRSSSWPDLVAMRTGRAPSLPPTSLSGSSRAGSCPETSAGRTVSGIALSSVDDIESQQALSYDGSLYKNQQLYYESDESGDAEEAKDEEPSVHDSLGSVKNAPAVEEFTEVELRISDSDHDDDKETALPELFIREDERDEPPPAAVRSSVSSASVSAVAPMASPGAVALRDSFTLDLRSPGLVRSRLNPYTIEVIANHASSPGEVLATVSTLEARLASRPLPPLVIDENEPDTGTWSSTSTAHSASTVSRHELEEFLKSVEPPHDPPSWPQDAVTQTTPEISRSSSFTWVTECGEELGSSKESLTAAVRSEAKTSSKTQHSLAVATQSPSPVSNSSSSSSCDAPPTPLTPRASPSSQEVVSSDLSDSATHGAATVTASATRPLQNGSSPSLPALDGRHECAQMSTQRQRSLEEKPQIRSLSRPTTKAADKKSPEVASSLPWTAPQQLSHKASSAPVLLKNRPPTSLGDSGAKRNVVPDATAASAGNTPEEEVKAFLQARSQSAKDIKEVEAVHACEWLRQAGFPQYVQMYEDNNFPVEITTVLRDHPSLDPDELQSLFRRLNTLNKSARLKSDGLVKQSMHHDSDEEEGPALSYNWQFHRSSRRWSRVSPPLPVVVTPTSSRTPQHAAQQPNQPAEAYSSHDSVFLDEPRSSPESRLSTSDERLQGADLEGSPGPKLRRSGSERIRDAILRRMDSLRGNRRRKKRGAAHQGPGVGNDPTAGGGGGGVWSNHLGPENHALSDSECSPQLAHRRKAGSFRSRHKNQQPPARWLSASSEHGRASIYDNVPAGEAPSNHNASLQQSQRLEEDQQQGQQQEQQQDQQRAIDTGSVGSGSTGRGVPEENDRPAYTSERRDSGVGSSLTRAGNGSPCTQTSAWHCFSSSPEQLTCMTALRYEHLSASQLLVLKKLALLHLTALMERFSPPYRSGWGWAVPKFIKRMRAPDYKDKTVFGVPLSVSLQRTGHALPPSIQGAMEFLRKSAPEATGLFRKSGVRSRIQKLRSMHESATGPISYEQHQAYDVADLLKQYFRELPDGLLTSKLSDTFLCIFQHIPEELRLDALQAAVLLIPDENREVLETLLVFLDDVCRHAQENQMTVANIAVCIAPSLFQLAVPRSASASPRRRATTVGIPDQRELNENRAAHECLARMIIDHKKLFQISLETLQQCRLEQYEPMTLDELGSLKSYLEGCLHALITEAREKSKGWANVQHADVDLAFKKPGDGLPLRLWRCVVEVEAPPVELLTRILRERHIWDNTLIKWRHIARLDKQSEVIQYICGSMRPHAPRDFCVLRAWRTELARGSCALVELSVNHPDATVLLRGVRAVVLASRYLIEPCGAGKSRVTHISRVDFRGRTPDWYNKVYGHLCALLLVRLRDSFVQRTEGPETKV</sequence>
<feature type="compositionally biased region" description="Polar residues" evidence="3">
    <location>
        <begin position="604"/>
        <end position="620"/>
    </location>
</feature>
<keyword evidence="2" id="KW-0597">Phosphoprotein</keyword>
<feature type="region of interest" description="Disordered" evidence="3">
    <location>
        <begin position="33"/>
        <end position="58"/>
    </location>
</feature>
<feature type="compositionally biased region" description="Basic and acidic residues" evidence="3">
    <location>
        <begin position="1091"/>
        <end position="1107"/>
    </location>
</feature>
<feature type="compositionally biased region" description="Polar residues" evidence="3">
    <location>
        <begin position="183"/>
        <end position="192"/>
    </location>
</feature>
<feature type="domain" description="Rho-GAP" evidence="4">
    <location>
        <begin position="1204"/>
        <end position="1408"/>
    </location>
</feature>
<feature type="region of interest" description="Disordered" evidence="3">
    <location>
        <begin position="73"/>
        <end position="124"/>
    </location>
</feature>
<dbReference type="SUPFAM" id="SSF47769">
    <property type="entry name" value="SAM/Pointed domain"/>
    <property type="match status" value="1"/>
</dbReference>
<evidence type="ECO:0000256" key="2">
    <source>
        <dbReference type="ARBA" id="ARBA00022553"/>
    </source>
</evidence>
<feature type="compositionally biased region" description="Polar residues" evidence="3">
    <location>
        <begin position="525"/>
        <end position="541"/>
    </location>
</feature>
<feature type="compositionally biased region" description="Basic residues" evidence="3">
    <location>
        <begin position="950"/>
        <end position="959"/>
    </location>
</feature>
<feature type="region of interest" description="Disordered" evidence="3">
    <location>
        <begin position="165"/>
        <end position="250"/>
    </location>
</feature>
<evidence type="ECO:0000313" key="6">
    <source>
        <dbReference type="EMBL" id="JAP67009.1"/>
    </source>
</evidence>
<feature type="compositionally biased region" description="Acidic residues" evidence="3">
    <location>
        <begin position="327"/>
        <end position="339"/>
    </location>
</feature>
<dbReference type="PROSITE" id="PS50238">
    <property type="entry name" value="RHOGAP"/>
    <property type="match status" value="1"/>
</dbReference>
<feature type="compositionally biased region" description="Polar residues" evidence="3">
    <location>
        <begin position="1109"/>
        <end position="1121"/>
    </location>
</feature>
<feature type="compositionally biased region" description="Low complexity" evidence="3">
    <location>
        <begin position="580"/>
        <end position="595"/>
    </location>
</feature>
<dbReference type="InterPro" id="IPR000198">
    <property type="entry name" value="RhoGAP_dom"/>
</dbReference>
<reference evidence="6" key="1">
    <citation type="journal article" date="2017" name="Ticks Tick Borne Dis.">
        <title>An insight into the sialome of Hyalomma excavatum.</title>
        <authorList>
            <person name="Ribeiro J.M."/>
            <person name="Slovak M."/>
            <person name="Francischetti I.M."/>
        </authorList>
    </citation>
    <scope>NUCLEOTIDE SEQUENCE</scope>
    <source>
        <strain evidence="6">Samish</strain>
        <tissue evidence="6">Salivary glands</tissue>
    </source>
</reference>
<dbReference type="FunFam" id="3.30.530.20:FF:000009">
    <property type="entry name" value="StAR related lipid transfer domain containing 13"/>
    <property type="match status" value="1"/>
</dbReference>
<dbReference type="Pfam" id="PF00620">
    <property type="entry name" value="RhoGAP"/>
    <property type="match status" value="1"/>
</dbReference>
<dbReference type="InterPro" id="IPR002913">
    <property type="entry name" value="START_lipid-bd_dom"/>
</dbReference>
<dbReference type="SUPFAM" id="SSF55961">
    <property type="entry name" value="Bet v1-like"/>
    <property type="match status" value="1"/>
</dbReference>
<dbReference type="PANTHER" id="PTHR12659">
    <property type="entry name" value="RHO-TYPE GTPASE ACTIVATING PROTEIN"/>
    <property type="match status" value="1"/>
</dbReference>
<feature type="region of interest" description="Disordered" evidence="3">
    <location>
        <begin position="868"/>
        <end position="1121"/>
    </location>
</feature>
<evidence type="ECO:0000256" key="3">
    <source>
        <dbReference type="SAM" id="MobiDB-lite"/>
    </source>
</evidence>